<dbReference type="OrthoDB" id="5523928at2"/>
<name>A0A540WSH4_9BACT</name>
<keyword evidence="1" id="KW-0812">Transmembrane</keyword>
<dbReference type="EMBL" id="VIFM01000195">
    <property type="protein sequence ID" value="TQF11334.1"/>
    <property type="molecule type" value="Genomic_DNA"/>
</dbReference>
<reference evidence="2 3" key="1">
    <citation type="submission" date="2019-06" db="EMBL/GenBank/DDBJ databases">
        <authorList>
            <person name="Livingstone P."/>
            <person name="Whitworth D."/>
        </authorList>
    </citation>
    <scope>NUCLEOTIDE SEQUENCE [LARGE SCALE GENOMIC DNA]</scope>
    <source>
        <strain evidence="2 3">AM401</strain>
    </source>
</reference>
<proteinExistence type="predicted"/>
<keyword evidence="1" id="KW-1133">Transmembrane helix</keyword>
<organism evidence="2 3">
    <name type="scientific">Myxococcus llanfairpwllgwyngyllgogerychwyrndrobwllllantysiliogogogochensis</name>
    <dbReference type="NCBI Taxonomy" id="2590453"/>
    <lineage>
        <taxon>Bacteria</taxon>
        <taxon>Pseudomonadati</taxon>
        <taxon>Myxococcota</taxon>
        <taxon>Myxococcia</taxon>
        <taxon>Myxococcales</taxon>
        <taxon>Cystobacterineae</taxon>
        <taxon>Myxococcaceae</taxon>
        <taxon>Myxococcus</taxon>
    </lineage>
</organism>
<protein>
    <submittedName>
        <fullName evidence="2">Gluconate 2-dehydrogenase subunit 3 family protein</fullName>
    </submittedName>
</protein>
<evidence type="ECO:0000313" key="2">
    <source>
        <dbReference type="EMBL" id="TQF11334.1"/>
    </source>
</evidence>
<evidence type="ECO:0000256" key="1">
    <source>
        <dbReference type="SAM" id="Phobius"/>
    </source>
</evidence>
<comment type="caution">
    <text evidence="2">The sequence shown here is derived from an EMBL/GenBank/DDBJ whole genome shotgun (WGS) entry which is preliminary data.</text>
</comment>
<keyword evidence="1" id="KW-0472">Membrane</keyword>
<feature type="transmembrane region" description="Helical" evidence="1">
    <location>
        <begin position="20"/>
        <end position="37"/>
    </location>
</feature>
<gene>
    <name evidence="2" type="ORF">FJV41_34775</name>
</gene>
<evidence type="ECO:0000313" key="3">
    <source>
        <dbReference type="Proteomes" id="UP000315369"/>
    </source>
</evidence>
<accession>A0A540WSH4</accession>
<dbReference type="Pfam" id="PF13618">
    <property type="entry name" value="Gluconate_2-dh3"/>
    <property type="match status" value="1"/>
</dbReference>
<dbReference type="Proteomes" id="UP000315369">
    <property type="component" value="Unassembled WGS sequence"/>
</dbReference>
<dbReference type="InterPro" id="IPR027056">
    <property type="entry name" value="Gluconate_2DH_su3"/>
</dbReference>
<sequence length="205" mass="21631">MSPSHVGPPALSRRGLLKRGVFGGALLALGGSGVLILREGLSLPLPEEGLLVLGPREYATFQALARRAFQPREGWPDADTVRVAFLADRLLARGDPSIAREVRDVLGIFDNALAGLLFAGGVTPFSRLAPEAQDAVLEDWRTSRLVFRRGAFHALRSLAHAAYYSHPAAIAATGYVVPQGFHVADAPVWRGPGDGSFAGSGGSTP</sequence>
<dbReference type="RefSeq" id="WP_141646901.1">
    <property type="nucleotide sequence ID" value="NZ_VIFM01000195.1"/>
</dbReference>
<keyword evidence="3" id="KW-1185">Reference proteome</keyword>
<dbReference type="AlphaFoldDB" id="A0A540WSH4"/>